<evidence type="ECO:0000259" key="1">
    <source>
        <dbReference type="PROSITE" id="PS51664"/>
    </source>
</evidence>
<dbReference type="RefSeq" id="WP_127789569.1">
    <property type="nucleotide sequence ID" value="NZ_SACL01000009.1"/>
</dbReference>
<dbReference type="PANTHER" id="PTHR37809">
    <property type="entry name" value="RIBOSOMAL PROTEIN S12 METHYLTHIOTRANSFERASE ACCESSORY FACTOR YCAO"/>
    <property type="match status" value="1"/>
</dbReference>
<feature type="domain" description="YcaO" evidence="1">
    <location>
        <begin position="79"/>
        <end position="384"/>
    </location>
</feature>
<name>A0A437M2H8_9PROT</name>
<keyword evidence="3" id="KW-1185">Reference proteome</keyword>
<protein>
    <recommendedName>
        <fullName evidence="1">YcaO domain-containing protein</fullName>
    </recommendedName>
</protein>
<dbReference type="AlphaFoldDB" id="A0A437M2H8"/>
<sequence length="384" mass="39412">MIPPEILLDAALALEGERMPGPDAAELLGFLGGEAALAPFLRHAATLRRIFALASPWAPGLCAWGAEVETPLGFSFASGVGTAHGPAFMACVAEAMERAALAAAPPVALRGAAPDWAPRLPGMPAEVDCVAPGLPLDLTHRRASPEFRPPWPLSAGCAVAGDAAGACLSALMELLERDALARWYEGGRPPAPLALEHAAGAASALAELREGSTARSTWLLDVTTELGIPVVVAASADSVTSGRVCLGFAARATPAAAARAAVLEMAQMELALAVIGRKADEKGQGGLNPSDRAHLARADALRAGMPGLVPQGGARPHLPPLELASILKVLETQHIRVKFLPLTVSAEGLVVMRALSPDLDQPGASPRSARFVTQGPPVATVSLL</sequence>
<organism evidence="2 3">
    <name type="scientific">Rhodovarius crocodyli</name>
    <dbReference type="NCBI Taxonomy" id="1979269"/>
    <lineage>
        <taxon>Bacteria</taxon>
        <taxon>Pseudomonadati</taxon>
        <taxon>Pseudomonadota</taxon>
        <taxon>Alphaproteobacteria</taxon>
        <taxon>Acetobacterales</taxon>
        <taxon>Roseomonadaceae</taxon>
        <taxon>Rhodovarius</taxon>
    </lineage>
</organism>
<dbReference type="Pfam" id="PF02624">
    <property type="entry name" value="YcaO"/>
    <property type="match status" value="1"/>
</dbReference>
<dbReference type="EMBL" id="SACL01000009">
    <property type="protein sequence ID" value="RVT91822.1"/>
    <property type="molecule type" value="Genomic_DNA"/>
</dbReference>
<dbReference type="PANTHER" id="PTHR37809:SF1">
    <property type="entry name" value="RIBOSOMAL PROTEIN S12 METHYLTHIOTRANSFERASE ACCESSORY FACTOR YCAO"/>
    <property type="match status" value="1"/>
</dbReference>
<accession>A0A437M2H8</accession>
<dbReference type="Proteomes" id="UP000282957">
    <property type="component" value="Unassembled WGS sequence"/>
</dbReference>
<proteinExistence type="predicted"/>
<dbReference type="Gene3D" id="3.30.160.660">
    <property type="match status" value="1"/>
</dbReference>
<reference evidence="2 3" key="1">
    <citation type="submission" date="2019-01" db="EMBL/GenBank/DDBJ databases">
        <authorList>
            <person name="Chen W.-M."/>
        </authorList>
    </citation>
    <scope>NUCLEOTIDE SEQUENCE [LARGE SCALE GENOMIC DNA]</scope>
    <source>
        <strain evidence="2 3">CCP-6</strain>
    </source>
</reference>
<evidence type="ECO:0000313" key="3">
    <source>
        <dbReference type="Proteomes" id="UP000282957"/>
    </source>
</evidence>
<gene>
    <name evidence="2" type="ORF">EOD42_21140</name>
</gene>
<dbReference type="InterPro" id="IPR003776">
    <property type="entry name" value="YcaO-like_dom"/>
</dbReference>
<comment type="caution">
    <text evidence="2">The sequence shown here is derived from an EMBL/GenBank/DDBJ whole genome shotgun (WGS) entry which is preliminary data.</text>
</comment>
<dbReference type="PROSITE" id="PS51664">
    <property type="entry name" value="YCAO"/>
    <property type="match status" value="1"/>
</dbReference>
<evidence type="ECO:0000313" key="2">
    <source>
        <dbReference type="EMBL" id="RVT91822.1"/>
    </source>
</evidence>
<dbReference type="OrthoDB" id="2379922at2"/>